<sequence length="72" mass="8338">MVLIPIKNAFVERRTWETRKTTAKETCDPEWEEWLEFPAGEKPASTLSVCVKDQGEGDSDRWGKSVEFEFKS</sequence>
<evidence type="ECO:0000313" key="2">
    <source>
        <dbReference type="EMBL" id="CAD7253615.1"/>
    </source>
</evidence>
<dbReference type="InterPro" id="IPR035892">
    <property type="entry name" value="C2_domain_sf"/>
</dbReference>
<name>A0A7R9AGI7_9CRUS</name>
<dbReference type="EMBL" id="LR905726">
    <property type="protein sequence ID" value="CAD7253615.1"/>
    <property type="molecule type" value="Genomic_DNA"/>
</dbReference>
<dbReference type="Gene3D" id="2.60.40.150">
    <property type="entry name" value="C2 domain"/>
    <property type="match status" value="1"/>
</dbReference>
<accession>A0A7R9AGI7</accession>
<keyword evidence="3" id="KW-1185">Reference proteome</keyword>
<dbReference type="OrthoDB" id="448455at2759"/>
<dbReference type="EMBL" id="CAJPEV010006209">
    <property type="protein sequence ID" value="CAG0903945.1"/>
    <property type="molecule type" value="Genomic_DNA"/>
</dbReference>
<dbReference type="AlphaFoldDB" id="A0A7R9AGI7"/>
<protein>
    <recommendedName>
        <fullName evidence="1">C2 domain-containing protein</fullName>
    </recommendedName>
</protein>
<dbReference type="Proteomes" id="UP000677054">
    <property type="component" value="Unassembled WGS sequence"/>
</dbReference>
<dbReference type="InterPro" id="IPR000008">
    <property type="entry name" value="C2_dom"/>
</dbReference>
<reference evidence="2" key="1">
    <citation type="submission" date="2020-11" db="EMBL/GenBank/DDBJ databases">
        <authorList>
            <person name="Tran Van P."/>
        </authorList>
    </citation>
    <scope>NUCLEOTIDE SEQUENCE</scope>
</reference>
<organism evidence="2">
    <name type="scientific">Darwinula stevensoni</name>
    <dbReference type="NCBI Taxonomy" id="69355"/>
    <lineage>
        <taxon>Eukaryota</taxon>
        <taxon>Metazoa</taxon>
        <taxon>Ecdysozoa</taxon>
        <taxon>Arthropoda</taxon>
        <taxon>Crustacea</taxon>
        <taxon>Oligostraca</taxon>
        <taxon>Ostracoda</taxon>
        <taxon>Podocopa</taxon>
        <taxon>Podocopida</taxon>
        <taxon>Darwinulocopina</taxon>
        <taxon>Darwinuloidea</taxon>
        <taxon>Darwinulidae</taxon>
        <taxon>Darwinula</taxon>
    </lineage>
</organism>
<feature type="domain" description="C2" evidence="1">
    <location>
        <begin position="16"/>
        <end position="64"/>
    </location>
</feature>
<dbReference type="Pfam" id="PF00168">
    <property type="entry name" value="C2"/>
    <property type="match status" value="1"/>
</dbReference>
<proteinExistence type="predicted"/>
<gene>
    <name evidence="2" type="ORF">DSTB1V02_LOCUS13363</name>
</gene>
<evidence type="ECO:0000313" key="3">
    <source>
        <dbReference type="Proteomes" id="UP000677054"/>
    </source>
</evidence>
<evidence type="ECO:0000259" key="1">
    <source>
        <dbReference type="Pfam" id="PF00168"/>
    </source>
</evidence>
<dbReference type="SUPFAM" id="SSF49562">
    <property type="entry name" value="C2 domain (Calcium/lipid-binding domain, CaLB)"/>
    <property type="match status" value="1"/>
</dbReference>